<dbReference type="Gene3D" id="3.40.50.10610">
    <property type="entry name" value="ABC-type transport auxiliary lipoprotein component"/>
    <property type="match status" value="1"/>
</dbReference>
<name>A0A9D9EJA9_9BACT</name>
<dbReference type="SUPFAM" id="SSF56436">
    <property type="entry name" value="C-type lectin-like"/>
    <property type="match status" value="1"/>
</dbReference>
<dbReference type="AlphaFoldDB" id="A0A9D9EJA9"/>
<dbReference type="Pfam" id="PF03781">
    <property type="entry name" value="FGE-sulfatase"/>
    <property type="match status" value="1"/>
</dbReference>
<sequence>MNYHKHKIYALLIMLTVVFSSWSQSVKQMVAIYTIDESGEGYAAFVGDFVTNAIVKRGEYVAVERTAQFLAELNKEQGFQRTGAVDDSQISRLGKNMGVQMVCAVKVGSIDNQLFISARLVDVETAALKATARPVRFDQTNWEDMENACEAVTASMFGGRNPYSGGQSGRQGQGVGTLSRTHPAEPEMVYVQGGTFLMGCTAEQGTCNGDVSPNHLVTVSDFYIGKYEVTQAQWRAVMGTSIRQQRDKADNSGWSIRGEGDNYPMYYVSWDEVQEFISRLNTLTGKRYRLPTEAEWEYAARGGNKSGNYRYSGSNFVEQVAWFSSNGGDSNHPVGTKSPNELGIYDMSGSVWEWCYDWYGDYGSASQNNPTGPASGSWRVIRGGGWYDSSSDCRVANRSNRNPRLRSDNIGFRLVLAR</sequence>
<evidence type="ECO:0000313" key="4">
    <source>
        <dbReference type="Proteomes" id="UP000823637"/>
    </source>
</evidence>
<proteinExistence type="predicted"/>
<dbReference type="Proteomes" id="UP000823637">
    <property type="component" value="Unassembled WGS sequence"/>
</dbReference>
<reference evidence="3" key="2">
    <citation type="journal article" date="2021" name="PeerJ">
        <title>Extensive microbial diversity within the chicken gut microbiome revealed by metagenomics and culture.</title>
        <authorList>
            <person name="Gilroy R."/>
            <person name="Ravi A."/>
            <person name="Getino M."/>
            <person name="Pursley I."/>
            <person name="Horton D.L."/>
            <person name="Alikhan N.F."/>
            <person name="Baker D."/>
            <person name="Gharbi K."/>
            <person name="Hall N."/>
            <person name="Watson M."/>
            <person name="Adriaenssens E.M."/>
            <person name="Foster-Nyarko E."/>
            <person name="Jarju S."/>
            <person name="Secka A."/>
            <person name="Antonio M."/>
            <person name="Oren A."/>
            <person name="Chaudhuri R.R."/>
            <person name="La Ragione R."/>
            <person name="Hildebrand F."/>
            <person name="Pallen M.J."/>
        </authorList>
    </citation>
    <scope>NUCLEOTIDE SEQUENCE</scope>
    <source>
        <strain evidence="3">D3-1215</strain>
    </source>
</reference>
<dbReference type="PANTHER" id="PTHR23150">
    <property type="entry name" value="SULFATASE MODIFYING FACTOR 1, 2"/>
    <property type="match status" value="1"/>
</dbReference>
<evidence type="ECO:0000313" key="3">
    <source>
        <dbReference type="EMBL" id="MBO8447551.1"/>
    </source>
</evidence>
<dbReference type="InterPro" id="IPR016187">
    <property type="entry name" value="CTDL_fold"/>
</dbReference>
<gene>
    <name evidence="3" type="ORF">IAC32_07400</name>
</gene>
<dbReference type="InterPro" id="IPR005532">
    <property type="entry name" value="SUMF_dom"/>
</dbReference>
<dbReference type="EMBL" id="JADIMR010000109">
    <property type="protein sequence ID" value="MBO8447551.1"/>
    <property type="molecule type" value="Genomic_DNA"/>
</dbReference>
<feature type="region of interest" description="Disordered" evidence="1">
    <location>
        <begin position="161"/>
        <end position="182"/>
    </location>
</feature>
<organism evidence="3 4">
    <name type="scientific">Candidatus Enterocola intestinipullorum</name>
    <dbReference type="NCBI Taxonomy" id="2840783"/>
    <lineage>
        <taxon>Bacteria</taxon>
        <taxon>Pseudomonadati</taxon>
        <taxon>Bacteroidota</taxon>
        <taxon>Bacteroidia</taxon>
        <taxon>Bacteroidales</taxon>
        <taxon>Candidatus Enterocola</taxon>
    </lineage>
</organism>
<dbReference type="InterPro" id="IPR051043">
    <property type="entry name" value="Sulfatase_Mod_Factor_Kinase"/>
</dbReference>
<evidence type="ECO:0000256" key="1">
    <source>
        <dbReference type="SAM" id="MobiDB-lite"/>
    </source>
</evidence>
<dbReference type="PANTHER" id="PTHR23150:SF19">
    <property type="entry name" value="FORMYLGLYCINE-GENERATING ENZYME"/>
    <property type="match status" value="1"/>
</dbReference>
<feature type="compositionally biased region" description="Gly residues" evidence="1">
    <location>
        <begin position="166"/>
        <end position="175"/>
    </location>
</feature>
<feature type="domain" description="Sulfatase-modifying factor enzyme-like" evidence="2">
    <location>
        <begin position="185"/>
        <end position="415"/>
    </location>
</feature>
<reference evidence="3" key="1">
    <citation type="submission" date="2020-10" db="EMBL/GenBank/DDBJ databases">
        <authorList>
            <person name="Gilroy R."/>
        </authorList>
    </citation>
    <scope>NUCLEOTIDE SEQUENCE</scope>
    <source>
        <strain evidence="3">D3-1215</strain>
    </source>
</reference>
<dbReference type="InterPro" id="IPR042095">
    <property type="entry name" value="SUMF_sf"/>
</dbReference>
<accession>A0A9D9EJA9</accession>
<protein>
    <submittedName>
        <fullName evidence="3">Formylglycine-generating enzyme family protein</fullName>
    </submittedName>
</protein>
<dbReference type="GO" id="GO:0120147">
    <property type="term" value="F:formylglycine-generating oxidase activity"/>
    <property type="evidence" value="ECO:0007669"/>
    <property type="project" value="TreeGrafter"/>
</dbReference>
<comment type="caution">
    <text evidence="3">The sequence shown here is derived from an EMBL/GenBank/DDBJ whole genome shotgun (WGS) entry which is preliminary data.</text>
</comment>
<evidence type="ECO:0000259" key="2">
    <source>
        <dbReference type="Pfam" id="PF03781"/>
    </source>
</evidence>
<dbReference type="Gene3D" id="3.90.1580.10">
    <property type="entry name" value="paralog of FGE (formylglycine-generating enzyme)"/>
    <property type="match status" value="1"/>
</dbReference>